<evidence type="ECO:0000256" key="2">
    <source>
        <dbReference type="ARBA" id="ARBA00022448"/>
    </source>
</evidence>
<feature type="domain" description="Mon2/Sec7/BIG1-like HUS" evidence="5">
    <location>
        <begin position="217"/>
        <end position="384"/>
    </location>
</feature>
<feature type="compositionally biased region" description="Basic and acidic residues" evidence="4">
    <location>
        <begin position="1286"/>
        <end position="1297"/>
    </location>
</feature>
<proteinExistence type="inferred from homology"/>
<feature type="region of interest" description="Disordered" evidence="4">
    <location>
        <begin position="804"/>
        <end position="827"/>
    </location>
</feature>
<dbReference type="GO" id="GO:0005794">
    <property type="term" value="C:Golgi apparatus"/>
    <property type="evidence" value="ECO:0007669"/>
    <property type="project" value="UniProtKB-ARBA"/>
</dbReference>
<dbReference type="GO" id="GO:0015031">
    <property type="term" value="P:protein transport"/>
    <property type="evidence" value="ECO:0007669"/>
    <property type="project" value="UniProtKB-KW"/>
</dbReference>
<feature type="domain" description="Mon2 C-terminal" evidence="6">
    <location>
        <begin position="1016"/>
        <end position="1243"/>
    </location>
</feature>
<dbReference type="EMBL" id="OOIN01000001">
    <property type="protein sequence ID" value="SPO20219.1"/>
    <property type="molecule type" value="Genomic_DNA"/>
</dbReference>
<dbReference type="SUPFAM" id="SSF48371">
    <property type="entry name" value="ARM repeat"/>
    <property type="match status" value="2"/>
</dbReference>
<feature type="compositionally biased region" description="Low complexity" evidence="4">
    <location>
        <begin position="804"/>
        <end position="821"/>
    </location>
</feature>
<dbReference type="Pfam" id="PF12783">
    <property type="entry name" value="Sec7-like_HUS"/>
    <property type="match status" value="1"/>
</dbReference>
<organism evidence="8 9">
    <name type="scientific">Ustilago trichophora</name>
    <dbReference type="NCBI Taxonomy" id="86804"/>
    <lineage>
        <taxon>Eukaryota</taxon>
        <taxon>Fungi</taxon>
        <taxon>Dikarya</taxon>
        <taxon>Basidiomycota</taxon>
        <taxon>Ustilaginomycotina</taxon>
        <taxon>Ustilaginomycetes</taxon>
        <taxon>Ustilaginales</taxon>
        <taxon>Ustilaginaceae</taxon>
        <taxon>Ustilago</taxon>
    </lineage>
</organism>
<dbReference type="InterPro" id="IPR032691">
    <property type="entry name" value="Mon2/Sec7/BIG1-like_HUS"/>
</dbReference>
<dbReference type="Pfam" id="PF16213">
    <property type="entry name" value="DCB"/>
    <property type="match status" value="1"/>
</dbReference>
<keyword evidence="3" id="KW-0653">Protein transport</keyword>
<sequence>MAQLLTSELSSLGIEARRKHPEIKQATDAVLARLKSEPDAFLASSRYDHSPPSDHPLLRPVLLSCETKLPKVISLAMALLQRILLQKLIPDDAVPTIVTTLNKLLTPPSRSDVDVQLKILQIASALLSSYPNLHNADLSNTLMLGFKLHEGSKVAVVSSTAAATLRQSVMAVFDKVKEEDAILDGIKGGGEDAAASAPLAAMSVDLPDGPVTLFPSSRDAYLVFSDLCSLANAEPASFLSLDSLSKTFSLELIESVLSNHQRLFSSSAGPKSPANSHPELLFLLRSKVCPLLIKSLSEPPAFPIHLRLMRLLFLLLRQFSADLILEVEILLSILLRTVNPSAQELAAHGGSQPLLWQQVLALEVLRSLCSDDVFLRNLWLWYDSGKAVGEANDQSRGSVPVFSKFVETLQNVLLQGESLFAHETSMQSTSERADVPDSPRRSRFRPSTDRSFSGLYEAAAGVASAAMSGLSGLSGTMGTESLSSSSSPPVQIIDQLDKIEAPSVASAALPKTYPQLLALQSCHFLTQSMALYALPLYSRFVNSRPKDAAPAPPAMQDTDIAAITNTAERDGLHLTKAMLRTSAPPLSDVLTRYLRIKCTDSIFEETLLALRNLTNVTGALELVHERDVVLTSFITFAVPGWDAAAPFAVLRATGSDSVHMRKMSNRNLACLRAFVQVAYYLSGALGPFWYPVLSGLCSAQALLISLSASTQASDDSGKDELLDEDAAGRNSRATLSTLTHTSMMALDTRSGRSQLQLLNVTDLQPNRLQAQIQSVFENTASLEDSAFLHFISSLCRLSGDMMQSSPQSAASASTESEISSPRGSGFQGRASISRAEVAATFYPITCLDLVASLNTRRLCLLPSDQGWEVVTHYLTTTLSNSQLPPPWRSQASKAANKLAYGAMSEAAEISDDSEKLRLQKQALQILSSAGVLDGRRATAVDMEVRTTSVENLNKVLETFGHSLVYGWGIIFDICSATCKNDKRSAQTVLPSSGSAQKVQLALVKAGFSCLQLVCSDFLAALDLEQIRSCCSCLNDFGSQNLDVNVALTANGCLWGLTAEMAARAKAKSADVKVASVDAVAQPLWLFLLQCLLSISQSSRSEVRNGAISNLFRVLQQYGDMLNPQAWQEIVDTIIFPLIKLLGASISDLESEAVVETAKEDRQAQLMGALPSELKQWQESQCLALTQFGEAVRSYLPSKLIFSQDFEGMWARLLELTKRTFLQGPADLSQASIKCFTSALSANVEEEAQIGDAGRTKIQSAWQKAWESWVSIGEHIGQTGSQQSGADSRKSDDAGDSDAARSFHFTQKNLLAYIHVFPPLHRVLQASFDQARVETLLTCLKGCVSYPHSPDHTSDRASLTNVQEAARATARSVADVKGVPALILSDLSECICLAYSGTDLNNAKKINNTPTFVALSRASIAEAFSVFVTHENDASIYTGGAFESLLSALIIPIKLKYDCPDSPNASSKTERKVDARPVWQLATLTLCRILSRCCPKLHTKAEKEQLDLRAVERLWTKIIDAIQAAVLADSSAASSMPPSVRNSDERFSLYLLSTIERFVLPHLGEGEVPDHLIERVGRTLAHGSKLYSFETGSSGGDRSGRVDDPVEATNERFAYWCFDLLFLGCSSEFCMVDSKTLDDSGAHHRLAIALLPHLISRCEEVLLSFARDLQIRGMVPMHRIRQEELNYVIQRYLELQLWPETYIASARGEQNTARVATWHKSERAHLFSAFRPLLLLVSIQQPSAGSTSELASIGTSLPPIVPSDTAELAKTFTEHGLELGIVGTTQDILGAGRGADVTIKASPRELAAKALALIGDDLGVAALKI</sequence>
<evidence type="ECO:0000259" key="7">
    <source>
        <dbReference type="Pfam" id="PF16213"/>
    </source>
</evidence>
<feature type="region of interest" description="Disordered" evidence="4">
    <location>
        <begin position="1276"/>
        <end position="1297"/>
    </location>
</feature>
<name>A0A5C3DT91_9BASI</name>
<evidence type="ECO:0000313" key="8">
    <source>
        <dbReference type="EMBL" id="SPO20219.1"/>
    </source>
</evidence>
<keyword evidence="9" id="KW-1185">Reference proteome</keyword>
<evidence type="ECO:0000313" key="9">
    <source>
        <dbReference type="Proteomes" id="UP000324022"/>
    </source>
</evidence>
<protein>
    <submittedName>
        <fullName evidence="8">Related to MON2 - peripheral membrane protein with a role in endocytosis and vacuole integrity</fullName>
    </submittedName>
</protein>
<dbReference type="Pfam" id="PF16206">
    <property type="entry name" value="Mon2_C"/>
    <property type="match status" value="1"/>
</dbReference>
<gene>
    <name evidence="8" type="ORF">UTRI_00612_B</name>
</gene>
<accession>A0A5C3DT91</accession>
<dbReference type="InterPro" id="IPR032629">
    <property type="entry name" value="DCB_dom"/>
</dbReference>
<keyword evidence="2" id="KW-0813">Transport</keyword>
<dbReference type="PANTHER" id="PTHR10663">
    <property type="entry name" value="GUANYL-NUCLEOTIDE EXCHANGE FACTOR"/>
    <property type="match status" value="1"/>
</dbReference>
<dbReference type="OrthoDB" id="294853at2759"/>
<evidence type="ECO:0000256" key="4">
    <source>
        <dbReference type="SAM" id="MobiDB-lite"/>
    </source>
</evidence>
<evidence type="ECO:0000259" key="6">
    <source>
        <dbReference type="Pfam" id="PF16206"/>
    </source>
</evidence>
<evidence type="ECO:0000259" key="5">
    <source>
        <dbReference type="Pfam" id="PF12783"/>
    </source>
</evidence>
<dbReference type="InterPro" id="IPR016024">
    <property type="entry name" value="ARM-type_fold"/>
</dbReference>
<feature type="compositionally biased region" description="Basic and acidic residues" evidence="4">
    <location>
        <begin position="431"/>
        <end position="440"/>
    </location>
</feature>
<feature type="region of interest" description="Disordered" evidence="4">
    <location>
        <begin position="423"/>
        <end position="449"/>
    </location>
</feature>
<dbReference type="PANTHER" id="PTHR10663:SF333">
    <property type="entry name" value="PROTEIN MON2 HOMOLOG"/>
    <property type="match status" value="1"/>
</dbReference>
<feature type="domain" description="Mon2/Sec7/BIG1-like dimerisation and cyclophilin-binding" evidence="7">
    <location>
        <begin position="3"/>
        <end position="180"/>
    </location>
</feature>
<evidence type="ECO:0000256" key="3">
    <source>
        <dbReference type="ARBA" id="ARBA00022927"/>
    </source>
</evidence>
<dbReference type="InterPro" id="IPR032817">
    <property type="entry name" value="Mon2_C"/>
</dbReference>
<reference evidence="8 9" key="1">
    <citation type="submission" date="2018-03" db="EMBL/GenBank/DDBJ databases">
        <authorList>
            <person name="Guldener U."/>
        </authorList>
    </citation>
    <scope>NUCLEOTIDE SEQUENCE [LARGE SCALE GENOMIC DNA]</scope>
    <source>
        <strain evidence="8 9">NBRC100155</strain>
    </source>
</reference>
<dbReference type="Proteomes" id="UP000324022">
    <property type="component" value="Unassembled WGS sequence"/>
</dbReference>
<evidence type="ECO:0000256" key="1">
    <source>
        <dbReference type="ARBA" id="ARBA00008144"/>
    </source>
</evidence>
<comment type="similarity">
    <text evidence="1">Belongs to the MON2 family.</text>
</comment>